<dbReference type="VEuPathDB" id="FungiDB:M_BR32_EuGene_00045871"/>
<feature type="compositionally biased region" description="Acidic residues" evidence="6">
    <location>
        <begin position="212"/>
        <end position="221"/>
    </location>
</feature>
<comment type="subcellular location">
    <subcellularLocation>
        <location evidence="1 5">Nucleus</location>
    </subcellularLocation>
</comment>
<keyword evidence="3 5" id="KW-0235">DNA replication</keyword>
<comment type="function">
    <text evidence="5">Component of the origin recognition complex (ORC) that binds origins of replication. DNA-binding is ATP-dependent. ORC is required to assemble the pre-replication complex necessary to initiate DNA replication.</text>
</comment>
<dbReference type="Pfam" id="PF24882">
    <property type="entry name" value="WHD_ORC2"/>
    <property type="match status" value="1"/>
</dbReference>
<dbReference type="AlphaFoldDB" id="A0A4P7N9A8"/>
<feature type="compositionally biased region" description="Basic and acidic residues" evidence="6">
    <location>
        <begin position="147"/>
        <end position="157"/>
    </location>
</feature>
<evidence type="ECO:0000259" key="7">
    <source>
        <dbReference type="Pfam" id="PF04084"/>
    </source>
</evidence>
<evidence type="ECO:0000256" key="6">
    <source>
        <dbReference type="SAM" id="MobiDB-lite"/>
    </source>
</evidence>
<dbReference type="InterPro" id="IPR007220">
    <property type="entry name" value="ORC2"/>
</dbReference>
<evidence type="ECO:0000256" key="5">
    <source>
        <dbReference type="RuleBase" id="RU368084"/>
    </source>
</evidence>
<dbReference type="Pfam" id="PF04084">
    <property type="entry name" value="RecA-like_ORC2"/>
    <property type="match status" value="1"/>
</dbReference>
<keyword evidence="4 5" id="KW-0539">Nucleus</keyword>
<dbReference type="Proteomes" id="UP000294847">
    <property type="component" value="Chromosome 3"/>
</dbReference>
<evidence type="ECO:0000256" key="1">
    <source>
        <dbReference type="ARBA" id="ARBA00004123"/>
    </source>
</evidence>
<protein>
    <recommendedName>
        <fullName evidence="5">Origin recognition complex subunit 2</fullName>
    </recommendedName>
</protein>
<dbReference type="InterPro" id="IPR056772">
    <property type="entry name" value="RecA-like_ORC2"/>
</dbReference>
<feature type="compositionally biased region" description="Basic residues" evidence="6">
    <location>
        <begin position="99"/>
        <end position="108"/>
    </location>
</feature>
<feature type="domain" description="Origin recognition complex subunit 2 RecA-like" evidence="7">
    <location>
        <begin position="304"/>
        <end position="473"/>
    </location>
</feature>
<feature type="compositionally biased region" description="Basic and acidic residues" evidence="6">
    <location>
        <begin position="67"/>
        <end position="78"/>
    </location>
</feature>
<name>A0A4P7N9A8_PYROR</name>
<dbReference type="PANTHER" id="PTHR14052">
    <property type="entry name" value="ORIGIN RECOGNITION COMPLEX SUBUNIT 2"/>
    <property type="match status" value="1"/>
</dbReference>
<feature type="compositionally biased region" description="Basic and acidic residues" evidence="6">
    <location>
        <begin position="26"/>
        <end position="39"/>
    </location>
</feature>
<dbReference type="PANTHER" id="PTHR14052:SF0">
    <property type="entry name" value="ORIGIN RECOGNITION COMPLEX SUBUNIT 2"/>
    <property type="match status" value="1"/>
</dbReference>
<feature type="compositionally biased region" description="Polar residues" evidence="6">
    <location>
        <begin position="1"/>
        <end position="18"/>
    </location>
</feature>
<organism evidence="9 10">
    <name type="scientific">Pyricularia oryzae</name>
    <name type="common">Rice blast fungus</name>
    <name type="synonym">Magnaporthe oryzae</name>
    <dbReference type="NCBI Taxonomy" id="318829"/>
    <lineage>
        <taxon>Eukaryota</taxon>
        <taxon>Fungi</taxon>
        <taxon>Dikarya</taxon>
        <taxon>Ascomycota</taxon>
        <taxon>Pezizomycotina</taxon>
        <taxon>Sordariomycetes</taxon>
        <taxon>Sordariomycetidae</taxon>
        <taxon>Magnaporthales</taxon>
        <taxon>Pyriculariaceae</taxon>
        <taxon>Pyricularia</taxon>
    </lineage>
</organism>
<evidence type="ECO:0000313" key="9">
    <source>
        <dbReference type="EMBL" id="QBZ59093.1"/>
    </source>
</evidence>
<gene>
    <name evidence="9" type="ORF">PoMZ_04053</name>
</gene>
<feature type="compositionally biased region" description="Basic and acidic residues" evidence="6">
    <location>
        <begin position="47"/>
        <end position="57"/>
    </location>
</feature>
<dbReference type="InterPro" id="IPR056773">
    <property type="entry name" value="WHD_ORC2"/>
</dbReference>
<evidence type="ECO:0000256" key="3">
    <source>
        <dbReference type="ARBA" id="ARBA00022705"/>
    </source>
</evidence>
<evidence type="ECO:0000259" key="8">
    <source>
        <dbReference type="Pfam" id="PF24882"/>
    </source>
</evidence>
<evidence type="ECO:0000256" key="2">
    <source>
        <dbReference type="ARBA" id="ARBA00007421"/>
    </source>
</evidence>
<dbReference type="GO" id="GO:0003688">
    <property type="term" value="F:DNA replication origin binding"/>
    <property type="evidence" value="ECO:0007669"/>
    <property type="project" value="UniProtKB-UniRule"/>
</dbReference>
<feature type="region of interest" description="Disordered" evidence="6">
    <location>
        <begin position="1"/>
        <end position="271"/>
    </location>
</feature>
<dbReference type="GO" id="GO:0006260">
    <property type="term" value="P:DNA replication"/>
    <property type="evidence" value="ECO:0007669"/>
    <property type="project" value="UniProtKB-UniRule"/>
</dbReference>
<feature type="compositionally biased region" description="Polar residues" evidence="6">
    <location>
        <begin position="120"/>
        <end position="130"/>
    </location>
</feature>
<dbReference type="EMBL" id="CP034206">
    <property type="protein sequence ID" value="QBZ59093.1"/>
    <property type="molecule type" value="Genomic_DNA"/>
</dbReference>
<comment type="subunit">
    <text evidence="5">Component of the origin recognition complex (ORC).</text>
</comment>
<feature type="domain" description="Origin recognition complex subunit 2 winged-helix" evidence="8">
    <location>
        <begin position="547"/>
        <end position="606"/>
    </location>
</feature>
<reference evidence="9 10" key="1">
    <citation type="journal article" date="2019" name="Mol. Biol. Evol.">
        <title>Blast fungal genomes show frequent chromosomal changes, gene gains and losses, and effector gene turnover.</title>
        <authorList>
            <person name="Gomez Luciano L.B."/>
            <person name="Jason Tsai I."/>
            <person name="Chuma I."/>
            <person name="Tosa Y."/>
            <person name="Chen Y.H."/>
            <person name="Li J.Y."/>
            <person name="Li M.Y."/>
            <person name="Jade Lu M.Y."/>
            <person name="Nakayashiki H."/>
            <person name="Li W.H."/>
        </authorList>
    </citation>
    <scope>NUCLEOTIDE SEQUENCE [LARGE SCALE GENOMIC DNA]</scope>
    <source>
        <strain evidence="9">MZ5-1-6</strain>
    </source>
</reference>
<sequence>MRTRNSLGELPTSPSEEQTSAKKRGHAEDEPQVEKDLTPRKRRKPTRFRESPQDTRKKPATAPKAVVEPKAKEEDGQPPKRNASDLIGDAQEEPAQTPTKRKPGRPKGSKNLPKPPLNGIHTTPSKSQSGRKWATPIKTNGPNGIDTPRRRNLADRSARKKSVRTMIERVVSGMMSDDEAGDDVLAREIYQSSEDEDDEDGGQQIPTVEVEAPAEDLETGEQSEVAPTPTRRRPGRPKGSGKNGPARKRSPTPPRDLPPYERYFFQNKPGSLKTSGNRLNMELLTHEEYFNLVRDYKDPHVSDVTFLQNMHADSFRQWAFELSQGFSICLYGYGSKRALLQRFATELYHRGHKRIVVVNGYVRTSGGIKEALSTMARAVDPSFRLPATLPVTMAQGLTALLADHPETVLTIIVNSIDAPGMRKGGSSNTTQAILAQLASHKQIRLVCSADTPDFSLLWDAGQRSQFNFAMHDCTTFAPFGAAELDVVDEVHELLGRKDRRVGGKDGVIFVLRSLPENAKNLFRLLVTEALVAMEEGSGMGMGDFLGADGPGVEYRMMYNKAVEEFICSSEMAFRTLLKEFHDHQIITSRKDTLGTELLCLPFRKEEIEGILEDLMG</sequence>
<dbReference type="GO" id="GO:0005664">
    <property type="term" value="C:nuclear origin of replication recognition complex"/>
    <property type="evidence" value="ECO:0007669"/>
    <property type="project" value="UniProtKB-UniRule"/>
</dbReference>
<accession>A0A4P7N9A8</accession>
<comment type="similarity">
    <text evidence="2 5">Belongs to the ORC2 family.</text>
</comment>
<evidence type="ECO:0000313" key="10">
    <source>
        <dbReference type="Proteomes" id="UP000294847"/>
    </source>
</evidence>
<evidence type="ECO:0000256" key="4">
    <source>
        <dbReference type="ARBA" id="ARBA00023242"/>
    </source>
</evidence>
<proteinExistence type="inferred from homology"/>